<keyword evidence="2" id="KW-1185">Reference proteome</keyword>
<reference evidence="1" key="1">
    <citation type="submission" date="2020-05" db="EMBL/GenBank/DDBJ databases">
        <title>Large-scale comparative analyses of tick genomes elucidate their genetic diversity and vector capacities.</title>
        <authorList>
            <person name="Jia N."/>
            <person name="Wang J."/>
            <person name="Shi W."/>
            <person name="Du L."/>
            <person name="Sun Y."/>
            <person name="Zhan W."/>
            <person name="Jiang J."/>
            <person name="Wang Q."/>
            <person name="Zhang B."/>
            <person name="Ji P."/>
            <person name="Sakyi L.B."/>
            <person name="Cui X."/>
            <person name="Yuan T."/>
            <person name="Jiang B."/>
            <person name="Yang W."/>
            <person name="Lam T.T.-Y."/>
            <person name="Chang Q."/>
            <person name="Ding S."/>
            <person name="Wang X."/>
            <person name="Zhu J."/>
            <person name="Ruan X."/>
            <person name="Zhao L."/>
            <person name="Wei J."/>
            <person name="Que T."/>
            <person name="Du C."/>
            <person name="Cheng J."/>
            <person name="Dai P."/>
            <person name="Han X."/>
            <person name="Huang E."/>
            <person name="Gao Y."/>
            <person name="Liu J."/>
            <person name="Shao H."/>
            <person name="Ye R."/>
            <person name="Li L."/>
            <person name="Wei W."/>
            <person name="Wang X."/>
            <person name="Wang C."/>
            <person name="Yang T."/>
            <person name="Huo Q."/>
            <person name="Li W."/>
            <person name="Guo W."/>
            <person name="Chen H."/>
            <person name="Zhou L."/>
            <person name="Ni X."/>
            <person name="Tian J."/>
            <person name="Zhou Y."/>
            <person name="Sheng Y."/>
            <person name="Liu T."/>
            <person name="Pan Y."/>
            <person name="Xia L."/>
            <person name="Li J."/>
            <person name="Zhao F."/>
            <person name="Cao W."/>
        </authorList>
    </citation>
    <scope>NUCLEOTIDE SEQUENCE</scope>
    <source>
        <strain evidence="1">Hyas-2018</strain>
    </source>
</reference>
<evidence type="ECO:0000313" key="2">
    <source>
        <dbReference type="Proteomes" id="UP000821845"/>
    </source>
</evidence>
<accession>A0ACB7T1U3</accession>
<gene>
    <name evidence="1" type="ORF">HPB50_014108</name>
</gene>
<comment type="caution">
    <text evidence="1">The sequence shown here is derived from an EMBL/GenBank/DDBJ whole genome shotgun (WGS) entry which is preliminary data.</text>
</comment>
<dbReference type="Proteomes" id="UP000821845">
    <property type="component" value="Chromosome 2"/>
</dbReference>
<proteinExistence type="predicted"/>
<dbReference type="EMBL" id="CM023482">
    <property type="protein sequence ID" value="KAH6938874.1"/>
    <property type="molecule type" value="Genomic_DNA"/>
</dbReference>
<name>A0ACB7T1U3_HYAAI</name>
<evidence type="ECO:0000313" key="1">
    <source>
        <dbReference type="EMBL" id="KAH6938874.1"/>
    </source>
</evidence>
<organism evidence="1 2">
    <name type="scientific">Hyalomma asiaticum</name>
    <name type="common">Tick</name>
    <dbReference type="NCBI Taxonomy" id="266040"/>
    <lineage>
        <taxon>Eukaryota</taxon>
        <taxon>Metazoa</taxon>
        <taxon>Ecdysozoa</taxon>
        <taxon>Arthropoda</taxon>
        <taxon>Chelicerata</taxon>
        <taxon>Arachnida</taxon>
        <taxon>Acari</taxon>
        <taxon>Parasitiformes</taxon>
        <taxon>Ixodida</taxon>
        <taxon>Ixodoidea</taxon>
        <taxon>Ixodidae</taxon>
        <taxon>Hyalomminae</taxon>
        <taxon>Hyalomma</taxon>
    </lineage>
</organism>
<protein>
    <submittedName>
        <fullName evidence="1">Uncharacterized protein</fullName>
    </submittedName>
</protein>
<sequence>MQILKKKQRVIRAQATRIINEADEILAKQAPAPDIVAKQLSDVNAAIEPDIIDDDADAEFEQVMETICKGLIDLKPVTSARNVRELRRLFDDLQVHMRGLKALGVGEDSYNTMLYPVLLRALPQEMILNYHRSQPDLCTSSTDGSSSAGSATEDQAALTTLLRYFRRELESQERALEHRPDNSIECSRKLGCKLLGTDILAVGVFGGKQKPDSFRRVEVRLLSKDNCKEEYVFDALEVPTICEQVIPCPDEQVRKLCGNCRCHSVMILSSKTRLSMSS</sequence>